<comment type="caution">
    <text evidence="2">The sequence shown here is derived from an EMBL/GenBank/DDBJ whole genome shotgun (WGS) entry which is preliminary data.</text>
</comment>
<evidence type="ECO:0000313" key="3">
    <source>
        <dbReference type="Proteomes" id="UP000424527"/>
    </source>
</evidence>
<proteinExistence type="predicted"/>
<feature type="compositionally biased region" description="Low complexity" evidence="1">
    <location>
        <begin position="163"/>
        <end position="174"/>
    </location>
</feature>
<sequence length="204" mass="22636">MEEEDASGFAEDVADVRKRLQECRTKYQDTEMKVKKTLWSRFASGQFGGLKADLESVFGQAEALQSDHMTSEQYDLVHAALESRVEALEEFVRGWDGYIPEKEVDVMQACLKDYKEKRRMTIVALNNYMRQGKRSAHGALGVLVSGEENEGDVDGGDGGMDSGGMTTSDKPSGPSDGGVDSGTVHECRPGHQPNRCSDWQCTWW</sequence>
<dbReference type="AlphaFoldDB" id="A0A6G0HWR6"/>
<accession>A0A6G0HWR6</accession>
<name>A0A6G0HWR6_LARCR</name>
<feature type="region of interest" description="Disordered" evidence="1">
    <location>
        <begin position="147"/>
        <end position="196"/>
    </location>
</feature>
<organism evidence="2 3">
    <name type="scientific">Larimichthys crocea</name>
    <name type="common">Large yellow croaker</name>
    <name type="synonym">Pseudosciaena crocea</name>
    <dbReference type="NCBI Taxonomy" id="215358"/>
    <lineage>
        <taxon>Eukaryota</taxon>
        <taxon>Metazoa</taxon>
        <taxon>Chordata</taxon>
        <taxon>Craniata</taxon>
        <taxon>Vertebrata</taxon>
        <taxon>Euteleostomi</taxon>
        <taxon>Actinopterygii</taxon>
        <taxon>Neopterygii</taxon>
        <taxon>Teleostei</taxon>
        <taxon>Neoteleostei</taxon>
        <taxon>Acanthomorphata</taxon>
        <taxon>Eupercaria</taxon>
        <taxon>Sciaenidae</taxon>
        <taxon>Larimichthys</taxon>
    </lineage>
</organism>
<dbReference type="EMBL" id="REGW02000018">
    <property type="protein sequence ID" value="KAE8283527.1"/>
    <property type="molecule type" value="Genomic_DNA"/>
</dbReference>
<reference evidence="2 3" key="1">
    <citation type="submission" date="2019-07" db="EMBL/GenBank/DDBJ databases">
        <title>Chromosome genome assembly for large yellow croaker.</title>
        <authorList>
            <person name="Xiao S."/>
        </authorList>
    </citation>
    <scope>NUCLEOTIDE SEQUENCE [LARGE SCALE GENOMIC DNA]</scope>
    <source>
        <strain evidence="2">JMULYC20181020</strain>
        <tissue evidence="2">Muscle</tissue>
    </source>
</reference>
<protein>
    <submittedName>
        <fullName evidence="2">Uncharacterized protein</fullName>
    </submittedName>
</protein>
<keyword evidence="3" id="KW-1185">Reference proteome</keyword>
<gene>
    <name evidence="2" type="ORF">D5F01_LYC18930</name>
</gene>
<evidence type="ECO:0000313" key="2">
    <source>
        <dbReference type="EMBL" id="KAE8283527.1"/>
    </source>
</evidence>
<evidence type="ECO:0000256" key="1">
    <source>
        <dbReference type="SAM" id="MobiDB-lite"/>
    </source>
</evidence>
<dbReference type="Proteomes" id="UP000424527">
    <property type="component" value="Unassembled WGS sequence"/>
</dbReference>